<dbReference type="PANTHER" id="PTHR34069:SF2">
    <property type="entry name" value="BETA-KETOACYL-[ACYL-CARRIER-PROTEIN] SYNTHASE III"/>
    <property type="match status" value="1"/>
</dbReference>
<evidence type="ECO:0000256" key="13">
    <source>
        <dbReference type="ARBA" id="ARBA00052985"/>
    </source>
</evidence>
<evidence type="ECO:0000313" key="17">
    <source>
        <dbReference type="EMBL" id="QSX09698.1"/>
    </source>
</evidence>
<feature type="active site" evidence="14">
    <location>
        <position position="285"/>
    </location>
</feature>
<keyword evidence="14" id="KW-0511">Multifunctional enzyme</keyword>
<evidence type="ECO:0000256" key="9">
    <source>
        <dbReference type="ARBA" id="ARBA00023315"/>
    </source>
</evidence>
<comment type="domain">
    <text evidence="14">The last Arg residue of the ACP-binding site is essential for the weak association between ACP/AcpP and FabH.</text>
</comment>
<dbReference type="CDD" id="cd00830">
    <property type="entry name" value="KAS_III"/>
    <property type="match status" value="1"/>
</dbReference>
<evidence type="ECO:0000256" key="6">
    <source>
        <dbReference type="ARBA" id="ARBA00022832"/>
    </source>
</evidence>
<dbReference type="AlphaFoldDB" id="A0A975AJ17"/>
<protein>
    <recommendedName>
        <fullName evidence="14">Beta-ketoacyl-[acyl-carrier-protein] synthase III</fullName>
        <shortName evidence="14">Beta-ketoacyl-ACP synthase III</shortName>
        <shortName evidence="14">KAS III</shortName>
        <ecNumber evidence="14">2.3.1.180</ecNumber>
    </recommendedName>
    <alternativeName>
        <fullName evidence="14">3-oxoacyl-[acyl-carrier-protein] synthase 3</fullName>
    </alternativeName>
    <alternativeName>
        <fullName evidence="14">3-oxoacyl-[acyl-carrier-protein] synthase III</fullName>
    </alternativeName>
</protein>
<evidence type="ECO:0000313" key="18">
    <source>
        <dbReference type="Proteomes" id="UP000663499"/>
    </source>
</evidence>
<reference evidence="17" key="1">
    <citation type="submission" date="2021-03" db="EMBL/GenBank/DDBJ databases">
        <title>Alkalibacter marinus sp. nov., isolated from tidal flat sediment.</title>
        <authorList>
            <person name="Namirimu T."/>
            <person name="Yang J.-A."/>
            <person name="Yang S.-H."/>
            <person name="Kim Y.-J."/>
            <person name="Kwon K.K."/>
        </authorList>
    </citation>
    <scope>NUCLEOTIDE SEQUENCE</scope>
    <source>
        <strain evidence="17">ES005</strain>
    </source>
</reference>
<evidence type="ECO:0000256" key="3">
    <source>
        <dbReference type="ARBA" id="ARBA00022490"/>
    </source>
</evidence>
<keyword evidence="4 14" id="KW-0444">Lipid biosynthesis</keyword>
<dbReference type="EC" id="2.3.1.180" evidence="14"/>
<keyword evidence="18" id="KW-1185">Reference proteome</keyword>
<comment type="catalytic activity">
    <reaction evidence="10">
        <text>malonyl-[ACP] + acetyl-CoA + H(+) = 3-oxobutanoyl-[ACP] + CO2 + CoA</text>
        <dbReference type="Rhea" id="RHEA:12080"/>
        <dbReference type="Rhea" id="RHEA-COMP:9623"/>
        <dbReference type="Rhea" id="RHEA-COMP:9625"/>
        <dbReference type="ChEBI" id="CHEBI:15378"/>
        <dbReference type="ChEBI" id="CHEBI:16526"/>
        <dbReference type="ChEBI" id="CHEBI:57287"/>
        <dbReference type="ChEBI" id="CHEBI:57288"/>
        <dbReference type="ChEBI" id="CHEBI:78449"/>
        <dbReference type="ChEBI" id="CHEBI:78450"/>
        <dbReference type="EC" id="2.3.1.180"/>
    </reaction>
    <physiologicalReaction direction="left-to-right" evidence="10">
        <dbReference type="Rhea" id="RHEA:12081"/>
    </physiologicalReaction>
</comment>
<keyword evidence="6 14" id="KW-0276">Fatty acid metabolism</keyword>
<dbReference type="Gene3D" id="3.40.47.10">
    <property type="match status" value="1"/>
</dbReference>
<feature type="region of interest" description="ACP-binding" evidence="14">
    <location>
        <begin position="256"/>
        <end position="260"/>
    </location>
</feature>
<comment type="function">
    <text evidence="14">Catalyzes the condensation reaction of fatty acid synthesis by the addition to an acyl acceptor of two carbons from malonyl-ACP. Catalyzes the first condensation reaction which initiates fatty acid synthesis and may therefore play a role in governing the total rate of fatty acid production. Possesses both acetoacetyl-ACP synthase and acetyl transacylase activities. Its substrate specificity determines the biosynthesis of branched-chain and/or straight-chain of fatty acids.</text>
</comment>
<evidence type="ECO:0000259" key="15">
    <source>
        <dbReference type="Pfam" id="PF08541"/>
    </source>
</evidence>
<dbReference type="InterPro" id="IPR013751">
    <property type="entry name" value="ACP_syn_III_N"/>
</dbReference>
<keyword evidence="5 14" id="KW-0808">Transferase</keyword>
<proteinExistence type="inferred from homology"/>
<dbReference type="NCBIfam" id="TIGR00747">
    <property type="entry name" value="fabH"/>
    <property type="match status" value="1"/>
</dbReference>
<feature type="domain" description="Beta-ketoacyl-[acyl-carrier-protein] synthase III C-terminal" evidence="15">
    <location>
        <begin position="239"/>
        <end position="327"/>
    </location>
</feature>
<comment type="catalytic activity">
    <reaction evidence="12">
        <text>2-methylpropanoyl-CoA + malonyl-[ACP] + H(+) = 4-methyl-3-oxopentanoyl-[ACP] + CO2 + CoA</text>
        <dbReference type="Rhea" id="RHEA:42268"/>
        <dbReference type="Rhea" id="RHEA-COMP:9623"/>
        <dbReference type="Rhea" id="RHEA-COMP:9940"/>
        <dbReference type="ChEBI" id="CHEBI:15378"/>
        <dbReference type="ChEBI" id="CHEBI:16526"/>
        <dbReference type="ChEBI" id="CHEBI:57287"/>
        <dbReference type="ChEBI" id="CHEBI:57338"/>
        <dbReference type="ChEBI" id="CHEBI:78449"/>
        <dbReference type="ChEBI" id="CHEBI:78820"/>
        <dbReference type="EC" id="2.3.1.300"/>
    </reaction>
    <physiologicalReaction direction="left-to-right" evidence="12">
        <dbReference type="Rhea" id="RHEA:42269"/>
    </physiologicalReaction>
</comment>
<comment type="catalytic activity">
    <reaction evidence="11">
        <text>(2S)-2-methylbutanoyl-CoA + malonyl-[ACP] + H(+) = (4S)-4-methyl-3-oxohexanoyl-[ACP] + CO2 + CoA</text>
        <dbReference type="Rhea" id="RHEA:42276"/>
        <dbReference type="Rhea" id="RHEA-COMP:9623"/>
        <dbReference type="Rhea" id="RHEA-COMP:17148"/>
        <dbReference type="ChEBI" id="CHEBI:15378"/>
        <dbReference type="ChEBI" id="CHEBI:16526"/>
        <dbReference type="ChEBI" id="CHEBI:57287"/>
        <dbReference type="ChEBI" id="CHEBI:78449"/>
        <dbReference type="ChEBI" id="CHEBI:88166"/>
        <dbReference type="ChEBI" id="CHEBI:167462"/>
        <dbReference type="EC" id="2.3.1.300"/>
    </reaction>
    <physiologicalReaction direction="left-to-right" evidence="11">
        <dbReference type="Rhea" id="RHEA:42277"/>
    </physiologicalReaction>
</comment>
<name>A0A975AJ17_9FIRM</name>
<dbReference type="PANTHER" id="PTHR34069">
    <property type="entry name" value="3-OXOACYL-[ACYL-CARRIER-PROTEIN] SYNTHASE 3"/>
    <property type="match status" value="1"/>
</dbReference>
<dbReference type="GO" id="GO:0033818">
    <property type="term" value="F:beta-ketoacyl-acyl-carrier-protein synthase III activity"/>
    <property type="evidence" value="ECO:0007669"/>
    <property type="project" value="UniProtKB-UniRule"/>
</dbReference>
<dbReference type="NCBIfam" id="NF006829">
    <property type="entry name" value="PRK09352.1"/>
    <property type="match status" value="1"/>
</dbReference>
<dbReference type="GO" id="GO:0004315">
    <property type="term" value="F:3-oxoacyl-[acyl-carrier-protein] synthase activity"/>
    <property type="evidence" value="ECO:0007669"/>
    <property type="project" value="InterPro"/>
</dbReference>
<keyword evidence="9 14" id="KW-0012">Acyltransferase</keyword>
<dbReference type="GO" id="GO:0044550">
    <property type="term" value="P:secondary metabolite biosynthetic process"/>
    <property type="evidence" value="ECO:0007669"/>
    <property type="project" value="TreeGrafter"/>
</dbReference>
<dbReference type="Pfam" id="PF08545">
    <property type="entry name" value="ACP_syn_III"/>
    <property type="match status" value="1"/>
</dbReference>
<dbReference type="HAMAP" id="MF_01815">
    <property type="entry name" value="FabH"/>
    <property type="match status" value="1"/>
</dbReference>
<dbReference type="Proteomes" id="UP000663499">
    <property type="component" value="Chromosome"/>
</dbReference>
<feature type="active site" evidence="14">
    <location>
        <position position="116"/>
    </location>
</feature>
<evidence type="ECO:0000256" key="14">
    <source>
        <dbReference type="HAMAP-Rule" id="MF_01815"/>
    </source>
</evidence>
<dbReference type="FunFam" id="3.40.47.10:FF:000004">
    <property type="entry name" value="3-oxoacyl-[acyl-carrier-protein] synthase 3"/>
    <property type="match status" value="1"/>
</dbReference>
<dbReference type="Pfam" id="PF08541">
    <property type="entry name" value="ACP_syn_III_C"/>
    <property type="match status" value="1"/>
</dbReference>
<feature type="domain" description="Beta-ketoacyl-[acyl-carrier-protein] synthase III N-terminal" evidence="16">
    <location>
        <begin position="110"/>
        <end position="181"/>
    </location>
</feature>
<dbReference type="InterPro" id="IPR004655">
    <property type="entry name" value="FabH"/>
</dbReference>
<comment type="pathway">
    <text evidence="1 14">Lipid metabolism; fatty acid biosynthesis.</text>
</comment>
<gene>
    <name evidence="14" type="primary">fabH</name>
    <name evidence="17" type="ORF">J0B03_08250</name>
</gene>
<evidence type="ECO:0000256" key="10">
    <source>
        <dbReference type="ARBA" id="ARBA00051096"/>
    </source>
</evidence>
<keyword evidence="8 14" id="KW-0275">Fatty acid biosynthesis</keyword>
<evidence type="ECO:0000259" key="16">
    <source>
        <dbReference type="Pfam" id="PF08545"/>
    </source>
</evidence>
<feature type="active site" evidence="14">
    <location>
        <position position="255"/>
    </location>
</feature>
<dbReference type="SUPFAM" id="SSF53901">
    <property type="entry name" value="Thiolase-like"/>
    <property type="match status" value="1"/>
</dbReference>
<evidence type="ECO:0000256" key="12">
    <source>
        <dbReference type="ARBA" id="ARBA00052467"/>
    </source>
</evidence>
<evidence type="ECO:0000256" key="4">
    <source>
        <dbReference type="ARBA" id="ARBA00022516"/>
    </source>
</evidence>
<dbReference type="InterPro" id="IPR016039">
    <property type="entry name" value="Thiolase-like"/>
</dbReference>
<comment type="catalytic activity">
    <reaction evidence="13">
        <text>3-methylbutanoyl-CoA + malonyl-[ACP] + H(+) = 5-methyl-3-oxohexanoyl-[ACP] + CO2 + CoA</text>
        <dbReference type="Rhea" id="RHEA:42272"/>
        <dbReference type="Rhea" id="RHEA-COMP:9623"/>
        <dbReference type="Rhea" id="RHEA-COMP:9941"/>
        <dbReference type="ChEBI" id="CHEBI:15378"/>
        <dbReference type="ChEBI" id="CHEBI:16526"/>
        <dbReference type="ChEBI" id="CHEBI:57287"/>
        <dbReference type="ChEBI" id="CHEBI:57345"/>
        <dbReference type="ChEBI" id="CHEBI:78449"/>
        <dbReference type="ChEBI" id="CHEBI:78822"/>
        <dbReference type="EC" id="2.3.1.300"/>
    </reaction>
    <physiologicalReaction direction="left-to-right" evidence="13">
        <dbReference type="Rhea" id="RHEA:42273"/>
    </physiologicalReaction>
</comment>
<comment type="subunit">
    <text evidence="14">Homodimer.</text>
</comment>
<evidence type="ECO:0000256" key="1">
    <source>
        <dbReference type="ARBA" id="ARBA00005194"/>
    </source>
</evidence>
<dbReference type="EMBL" id="CP071444">
    <property type="protein sequence ID" value="QSX09698.1"/>
    <property type="molecule type" value="Genomic_DNA"/>
</dbReference>
<dbReference type="GO" id="GO:0005737">
    <property type="term" value="C:cytoplasm"/>
    <property type="evidence" value="ECO:0007669"/>
    <property type="project" value="UniProtKB-SubCell"/>
</dbReference>
<evidence type="ECO:0000256" key="11">
    <source>
        <dbReference type="ARBA" id="ARBA00052407"/>
    </source>
</evidence>
<accession>A0A975AJ17</accession>
<evidence type="ECO:0000256" key="8">
    <source>
        <dbReference type="ARBA" id="ARBA00023160"/>
    </source>
</evidence>
<evidence type="ECO:0000256" key="5">
    <source>
        <dbReference type="ARBA" id="ARBA00022679"/>
    </source>
</evidence>
<evidence type="ECO:0000256" key="7">
    <source>
        <dbReference type="ARBA" id="ARBA00023098"/>
    </source>
</evidence>
<comment type="subcellular location">
    <subcellularLocation>
        <location evidence="14">Cytoplasm</location>
    </subcellularLocation>
</comment>
<evidence type="ECO:0000256" key="2">
    <source>
        <dbReference type="ARBA" id="ARBA00008642"/>
    </source>
</evidence>
<dbReference type="GO" id="GO:0006633">
    <property type="term" value="P:fatty acid biosynthetic process"/>
    <property type="evidence" value="ECO:0007669"/>
    <property type="project" value="UniProtKB-UniRule"/>
</dbReference>
<dbReference type="KEGG" id="alka:J0B03_08250"/>
<keyword evidence="7 14" id="KW-0443">Lipid metabolism</keyword>
<keyword evidence="3 14" id="KW-0963">Cytoplasm</keyword>
<sequence>MILKKSKIIAAGKAAAEHLITNEDLSQMVDTNDEWIQSRTGIQTRRVSLQETTLDLATRASLDALHKGDIDPETLDMIIVATVTPDYFIPACASLLQHRLGLNHRPMMAFDLNAACTGLIYAIQTAEKFIATGSAKRVLVVGSETLSRIVDWTDRGTCVLFGDGAGAVILEESDQEGILADYTNSRGDAELNLAMPAFPLDNPFQQESCSMTHQKMTMAGAEIFKFATFAIRDAMEELLSRSGLTMEDIDLIIPHQANARIIAKVARQMGLPMDKFFLNLSDYGNTSSASIGLALAEAMEQGRIHKGDHVILVGFGGGLTWGGILHRF</sequence>
<dbReference type="InterPro" id="IPR013747">
    <property type="entry name" value="ACP_syn_III_C"/>
</dbReference>
<organism evidence="17 18">
    <name type="scientific">Alkalibacter rhizosphaerae</name>
    <dbReference type="NCBI Taxonomy" id="2815577"/>
    <lineage>
        <taxon>Bacteria</taxon>
        <taxon>Bacillati</taxon>
        <taxon>Bacillota</taxon>
        <taxon>Clostridia</taxon>
        <taxon>Eubacteriales</taxon>
        <taxon>Eubacteriaceae</taxon>
        <taxon>Alkalibacter</taxon>
    </lineage>
</organism>
<comment type="similarity">
    <text evidence="2 14">Belongs to the thiolase-like superfamily. FabH family.</text>
</comment>